<accession>A0AAJ1MKD3</accession>
<dbReference type="AlphaFoldDB" id="A0AAJ1MKD3"/>
<comment type="caution">
    <text evidence="2">The sequence shown here is derived from an EMBL/GenBank/DDBJ whole genome shotgun (WGS) entry which is preliminary data.</text>
</comment>
<proteinExistence type="predicted"/>
<feature type="transmembrane region" description="Helical" evidence="1">
    <location>
        <begin position="208"/>
        <end position="229"/>
    </location>
</feature>
<protein>
    <submittedName>
        <fullName evidence="2">DUF819 family protein</fullName>
    </submittedName>
</protein>
<sequence length="379" mass="40766">MEIALTLTAFLAPAILIGLKTSVSYLEKMSPLIVCYALGLIIGNIGIVQEQHLAVLDLISTIAVALSIPLMLFSVNIRDWFKLAGKTGLSMVLAMVSVIITSAVFYLLIGRGIEEGWKIPGLLVGLYTGGTPNLAAIKTALQVEQNLYLAVHTSDILLGAVYILFVITVARRVFSLILKKADVEHLKSGGNDGHETSYRGFFNREFRFPLIAALFLAIAIFAVGGGLSFIVPQSISTMIVILVITTLSLGASLVPRVRAIPRTFQLGEYFILVFCFAVGAMGNISRLMQSTPRVFIIVMAVLLSTLVVHVLLCRVFRIDLDTMLITSTAAICSPPFVGVVAVALKNRSLIVPGITTGIIGYALGNYLGIAIAHLMKLFA</sequence>
<evidence type="ECO:0000313" key="2">
    <source>
        <dbReference type="EMBL" id="MDC7227582.1"/>
    </source>
</evidence>
<feature type="transmembrane region" description="Helical" evidence="1">
    <location>
        <begin position="294"/>
        <end position="312"/>
    </location>
</feature>
<dbReference type="EMBL" id="JAQQAL010000028">
    <property type="protein sequence ID" value="MDC7227582.1"/>
    <property type="molecule type" value="Genomic_DNA"/>
</dbReference>
<dbReference type="PANTHER" id="PTHR34289">
    <property type="entry name" value="PROTEIN, PUTATIVE (DUF819)-RELATED"/>
    <property type="match status" value="1"/>
</dbReference>
<keyword evidence="1" id="KW-1133">Transmembrane helix</keyword>
<feature type="transmembrane region" description="Helical" evidence="1">
    <location>
        <begin position="235"/>
        <end position="254"/>
    </location>
</feature>
<evidence type="ECO:0000313" key="3">
    <source>
        <dbReference type="Proteomes" id="UP001221217"/>
    </source>
</evidence>
<keyword evidence="1" id="KW-0812">Transmembrane</keyword>
<feature type="transmembrane region" description="Helical" evidence="1">
    <location>
        <begin position="324"/>
        <end position="344"/>
    </location>
</feature>
<feature type="transmembrane region" description="Helical" evidence="1">
    <location>
        <begin position="266"/>
        <end position="288"/>
    </location>
</feature>
<gene>
    <name evidence="2" type="ORF">PQJ61_12525</name>
</gene>
<keyword evidence="1" id="KW-0472">Membrane</keyword>
<feature type="transmembrane region" description="Helical" evidence="1">
    <location>
        <begin position="350"/>
        <end position="375"/>
    </location>
</feature>
<dbReference type="InterPro" id="IPR008537">
    <property type="entry name" value="DUF819"/>
</dbReference>
<evidence type="ECO:0000256" key="1">
    <source>
        <dbReference type="SAM" id="Phobius"/>
    </source>
</evidence>
<reference evidence="2 3" key="1">
    <citation type="submission" date="2022-12" db="EMBL/GenBank/DDBJ databases">
        <title>Metagenome assembled genome from gulf of manar.</title>
        <authorList>
            <person name="Kohli P."/>
            <person name="Pk S."/>
            <person name="Venkata Ramana C."/>
            <person name="Sasikala C."/>
        </authorList>
    </citation>
    <scope>NUCLEOTIDE SEQUENCE [LARGE SCALE GENOMIC DNA]</scope>
    <source>
        <strain evidence="2">JB008</strain>
    </source>
</reference>
<feature type="transmembrane region" description="Helical" evidence="1">
    <location>
        <begin position="89"/>
        <end position="109"/>
    </location>
</feature>
<feature type="transmembrane region" description="Helical" evidence="1">
    <location>
        <begin position="28"/>
        <end position="48"/>
    </location>
</feature>
<organism evidence="2 3">
    <name type="scientific">Candidatus Thalassospirochaeta sargassi</name>
    <dbReference type="NCBI Taxonomy" id="3119039"/>
    <lineage>
        <taxon>Bacteria</taxon>
        <taxon>Pseudomonadati</taxon>
        <taxon>Spirochaetota</taxon>
        <taxon>Spirochaetia</taxon>
        <taxon>Spirochaetales</taxon>
        <taxon>Spirochaetaceae</taxon>
        <taxon>Candidatus Thalassospirochaeta</taxon>
    </lineage>
</organism>
<dbReference type="PANTHER" id="PTHR34289:SF8">
    <property type="entry name" value="DUF819 DOMAIN-CONTAINING PROTEIN"/>
    <property type="match status" value="1"/>
</dbReference>
<name>A0AAJ1MKD3_9SPIO</name>
<dbReference type="Pfam" id="PF05684">
    <property type="entry name" value="DUF819"/>
    <property type="match status" value="1"/>
</dbReference>
<feature type="transmembrane region" description="Helical" evidence="1">
    <location>
        <begin position="55"/>
        <end position="77"/>
    </location>
</feature>
<feature type="transmembrane region" description="Helical" evidence="1">
    <location>
        <begin position="147"/>
        <end position="170"/>
    </location>
</feature>
<dbReference type="Proteomes" id="UP001221217">
    <property type="component" value="Unassembled WGS sequence"/>
</dbReference>